<dbReference type="Gene3D" id="3.40.50.1820">
    <property type="entry name" value="alpha/beta hydrolase"/>
    <property type="match status" value="1"/>
</dbReference>
<dbReference type="Proteomes" id="UP000051574">
    <property type="component" value="Unassembled WGS sequence"/>
</dbReference>
<evidence type="ECO:0000313" key="2">
    <source>
        <dbReference type="Proteomes" id="UP000051574"/>
    </source>
</evidence>
<keyword evidence="2" id="KW-1185">Reference proteome</keyword>
<feature type="non-terminal residue" evidence="1">
    <location>
        <position position="121"/>
    </location>
</feature>
<name>A0A0T6B9K6_9SCAR</name>
<proteinExistence type="predicted"/>
<protein>
    <submittedName>
        <fullName evidence="1">Esterase</fullName>
    </submittedName>
</protein>
<organism evidence="1 2">
    <name type="scientific">Oryctes borbonicus</name>
    <dbReference type="NCBI Taxonomy" id="1629725"/>
    <lineage>
        <taxon>Eukaryota</taxon>
        <taxon>Metazoa</taxon>
        <taxon>Ecdysozoa</taxon>
        <taxon>Arthropoda</taxon>
        <taxon>Hexapoda</taxon>
        <taxon>Insecta</taxon>
        <taxon>Pterygota</taxon>
        <taxon>Neoptera</taxon>
        <taxon>Endopterygota</taxon>
        <taxon>Coleoptera</taxon>
        <taxon>Polyphaga</taxon>
        <taxon>Scarabaeiformia</taxon>
        <taxon>Scarabaeidae</taxon>
        <taxon>Dynastinae</taxon>
        <taxon>Oryctes</taxon>
    </lineage>
</organism>
<dbReference type="EMBL" id="LJIG01009206">
    <property type="protein sequence ID" value="KRT83543.1"/>
    <property type="molecule type" value="Genomic_DNA"/>
</dbReference>
<reference evidence="1 2" key="1">
    <citation type="submission" date="2015-09" db="EMBL/GenBank/DDBJ databases">
        <title>Draft genome of the scarab beetle Oryctes borbonicus.</title>
        <authorList>
            <person name="Meyer J.M."/>
            <person name="Markov G.V."/>
            <person name="Baskaran P."/>
            <person name="Herrmann M."/>
            <person name="Sommer R.J."/>
            <person name="Roedelsperger C."/>
        </authorList>
    </citation>
    <scope>NUCLEOTIDE SEQUENCE [LARGE SCALE GENOMIC DNA]</scope>
    <source>
        <strain evidence="1">OB123</strain>
        <tissue evidence="1">Whole animal</tissue>
    </source>
</reference>
<evidence type="ECO:0000313" key="1">
    <source>
        <dbReference type="EMBL" id="KRT83543.1"/>
    </source>
</evidence>
<dbReference type="OrthoDB" id="6846267at2759"/>
<sequence>MSVVLANSIFVNVGVSHGDDIIYIFSNPLNRDSVPKLSYLDERMKDILLNILVTFCSDNKPAVKFIIWEPVTKNLEKPLMQLAIKTPADISMQDSSSINRHRAMWESIPFIENDKMVLRKK</sequence>
<accession>A0A0T6B9K6</accession>
<dbReference type="AlphaFoldDB" id="A0A0T6B9K6"/>
<gene>
    <name evidence="1" type="ORF">AMK59_4866</name>
</gene>
<comment type="caution">
    <text evidence="1">The sequence shown here is derived from an EMBL/GenBank/DDBJ whole genome shotgun (WGS) entry which is preliminary data.</text>
</comment>
<dbReference type="InterPro" id="IPR029058">
    <property type="entry name" value="AB_hydrolase_fold"/>
</dbReference>
<dbReference type="SUPFAM" id="SSF53474">
    <property type="entry name" value="alpha/beta-Hydrolases"/>
    <property type="match status" value="1"/>
</dbReference>